<protein>
    <submittedName>
        <fullName evidence="1">Uncharacterized protein</fullName>
    </submittedName>
</protein>
<dbReference type="Pfam" id="PF20459">
    <property type="entry name" value="DUF6712"/>
    <property type="match status" value="1"/>
</dbReference>
<evidence type="ECO:0000313" key="1">
    <source>
        <dbReference type="EMBL" id="OIN56777.1"/>
    </source>
</evidence>
<keyword evidence="2" id="KW-1185">Reference proteome</keyword>
<accession>A0A1S2VDD1</accession>
<dbReference type="EMBL" id="MORL01000018">
    <property type="protein sequence ID" value="OIN56777.1"/>
    <property type="molecule type" value="Genomic_DNA"/>
</dbReference>
<evidence type="ECO:0000313" key="2">
    <source>
        <dbReference type="Proteomes" id="UP000181790"/>
    </source>
</evidence>
<proteinExistence type="predicted"/>
<comment type="caution">
    <text evidence="1">The sequence shown here is derived from an EMBL/GenBank/DDBJ whole genome shotgun (WGS) entry which is preliminary data.</text>
</comment>
<name>A0A1S2VDD1_9BACT</name>
<sequence>MLFYDDTEQLRQFLSVNINFTVDTFRTSLEQTEEALFSRFLDAGTVQVLREMAGELDPDGQAGKALKQARIAVANLAMFDYLPFAEVQIDDDGITVSASQTRKPAFDYQTKKLGKALLKRGWTAVDQLIAVVADPASAELFPGWPDSPWYAVYTGSLFQNPAQFSRYYGISDSWLTYWSLRPYIDDIEDGRAATAKARIAALSLADGEKDRLTRLLMRAVARQAVLDATPNLALDITQGSVQINYTSQYSGAYDYFQPTTGDLLAVALSNLEKQTALSWERFDTELEQLTPAPGNDTDDSGFSPVFDAGPVVGF</sequence>
<reference evidence="1 2" key="1">
    <citation type="submission" date="2016-10" db="EMBL/GenBank/DDBJ databases">
        <title>Arsenicibacter rosenii gen. nov., sp. nov., an efficient arsenic-methylating bacterium isolated from an arsenic-contaminated paddy soil.</title>
        <authorList>
            <person name="Huang K."/>
        </authorList>
    </citation>
    <scope>NUCLEOTIDE SEQUENCE [LARGE SCALE GENOMIC DNA]</scope>
    <source>
        <strain evidence="1 2">SM-1</strain>
    </source>
</reference>
<organism evidence="1 2">
    <name type="scientific">Arsenicibacter rosenii</name>
    <dbReference type="NCBI Taxonomy" id="1750698"/>
    <lineage>
        <taxon>Bacteria</taxon>
        <taxon>Pseudomonadati</taxon>
        <taxon>Bacteroidota</taxon>
        <taxon>Cytophagia</taxon>
        <taxon>Cytophagales</taxon>
        <taxon>Spirosomataceae</taxon>
        <taxon>Arsenicibacter</taxon>
    </lineage>
</organism>
<gene>
    <name evidence="1" type="ORF">BLX24_22640</name>
</gene>
<dbReference type="RefSeq" id="WP_071505503.1">
    <property type="nucleotide sequence ID" value="NZ_MORL01000018.1"/>
</dbReference>
<dbReference type="AlphaFoldDB" id="A0A1S2VDD1"/>
<dbReference type="OrthoDB" id="945709at2"/>
<dbReference type="Proteomes" id="UP000181790">
    <property type="component" value="Unassembled WGS sequence"/>
</dbReference>
<dbReference type="InterPro" id="IPR046558">
    <property type="entry name" value="DUF6712"/>
</dbReference>